<feature type="compositionally biased region" description="Basic and acidic residues" evidence="1">
    <location>
        <begin position="483"/>
        <end position="498"/>
    </location>
</feature>
<feature type="region of interest" description="Disordered" evidence="1">
    <location>
        <begin position="394"/>
        <end position="769"/>
    </location>
</feature>
<feature type="compositionally biased region" description="Basic and acidic residues" evidence="1">
    <location>
        <begin position="2076"/>
        <end position="2103"/>
    </location>
</feature>
<organism evidence="3 4">
    <name type="scientific">Plasmodium vivax</name>
    <name type="common">malaria parasite P. vivax</name>
    <dbReference type="NCBI Taxonomy" id="5855"/>
    <lineage>
        <taxon>Eukaryota</taxon>
        <taxon>Sar</taxon>
        <taxon>Alveolata</taxon>
        <taxon>Apicomplexa</taxon>
        <taxon>Aconoidasida</taxon>
        <taxon>Haemosporida</taxon>
        <taxon>Plasmodiidae</taxon>
        <taxon>Plasmodium</taxon>
        <taxon>Plasmodium (Plasmodium)</taxon>
    </lineage>
</organism>
<feature type="region of interest" description="Disordered" evidence="1">
    <location>
        <begin position="872"/>
        <end position="925"/>
    </location>
</feature>
<dbReference type="Pfam" id="PF03372">
    <property type="entry name" value="Exo_endo_phos"/>
    <property type="match status" value="1"/>
</dbReference>
<feature type="compositionally biased region" description="Basic and acidic residues" evidence="1">
    <location>
        <begin position="676"/>
        <end position="689"/>
    </location>
</feature>
<dbReference type="EMBL" id="LT615245">
    <property type="protein sequence ID" value="SCO66380.1"/>
    <property type="molecule type" value="Genomic_DNA"/>
</dbReference>
<feature type="compositionally biased region" description="Polar residues" evidence="1">
    <location>
        <begin position="897"/>
        <end position="916"/>
    </location>
</feature>
<feature type="compositionally biased region" description="Basic and acidic residues" evidence="1">
    <location>
        <begin position="629"/>
        <end position="641"/>
    </location>
</feature>
<dbReference type="SUPFAM" id="SSF56219">
    <property type="entry name" value="DNase I-like"/>
    <property type="match status" value="1"/>
</dbReference>
<dbReference type="GO" id="GO:0004519">
    <property type="term" value="F:endonuclease activity"/>
    <property type="evidence" value="ECO:0007669"/>
    <property type="project" value="UniProtKB-KW"/>
</dbReference>
<feature type="compositionally biased region" description="Basic and acidic residues" evidence="1">
    <location>
        <begin position="696"/>
        <end position="733"/>
    </location>
</feature>
<dbReference type="InterPro" id="IPR036691">
    <property type="entry name" value="Endo/exonu/phosph_ase_sf"/>
</dbReference>
<feature type="compositionally biased region" description="Basic and acidic residues" evidence="1">
    <location>
        <begin position="1924"/>
        <end position="1949"/>
    </location>
</feature>
<feature type="region of interest" description="Disordered" evidence="1">
    <location>
        <begin position="1349"/>
        <end position="1418"/>
    </location>
</feature>
<feature type="compositionally biased region" description="Polar residues" evidence="1">
    <location>
        <begin position="1557"/>
        <end position="1573"/>
    </location>
</feature>
<evidence type="ECO:0000259" key="2">
    <source>
        <dbReference type="Pfam" id="PF03372"/>
    </source>
</evidence>
<proteinExistence type="predicted"/>
<sequence length="2410" mass="271951">MKVCVRKHSPCTYDHTRQGNPNRVGEIASAAATRGRAFLFSLYPHNGLKKKCLFDSALEDSHPLGTLNRQRLRVEQATHTSVEQLLRFVLLDWLIDRLIGRLIGLLILYALSEVKNRFRNFLLHCIKKYVLCLCKLLDVADFPYIRNLSCEDGEGRIVHPTIDEPPCSYKTKVSSEDCTSGESSRGRANKITKGEQKRDKLVRQERNHSCGLIFSQKGNIEKREKIYLTIHLCVERNEDVNFENPLTVVSAFLKNEIMPSRQKNEQNSDPRFYVHRVVQNKHHFIRRANGKGLFLKEFPSLRGELHIIITHKRKSLLFYLTVGEVFFVCCLLSTSPAKENGSISLFFEIYLRFANVYTVRHSHGLCSYLAHTWEAELSVFCSKLCSFWGDPGRSKDLSSVRTDKTEKNRSSEKNGGVNYQNRASKRDKRSRTKLRFTQSSTNHRGGEPQGGYPRHPDKPHKVNINAGRKKERASVKKLLAKPCGRDECSTNRSEDETHMSQNGDTPSSPRRTCGNHEGDDQNEENENENREETGSRRSGNRNGDHRSGSSNGNNNGNSDDEGDEDGEDDKEEEENDEENDEDGKKKDEDGKRDGQGEKGPANPSDVTAEESGEQKGEPNDAGDACGKAKGKEIKPEADDVKNGATDMQSDSIQGDTNGNEEEGEGVKVDPVDEDKNELAGHRSAGEDRLNINMADADARGSSEAERADNEEKQNNIKKDIREEARNSEGDRNAGMEAHIGSNCRSSRSGSGGGSGQRKDQTGKDEEGKKNLRMMNKMLKNLSFMSFNTGLLEYKICGVCIYQNPPFISNRLLHIPFALKKTNADIIALQEVYDEKHVEYLKNHLAANYPFCARDNYCSDAFKERFSDVSVAREDEFDEGSREDGSDSPGGRDDLSGRTPNSHENGKRTGTSANHPNGGNKKESRGRKKKYFALHHGLLVFSKYPIIYSFFHGFKHVTYLEHFFGTKGFLEVIIDVPFFSYITLVNMHLASGAADTESKYIERVRDFEIKQIMEIARNAEKRNTIPIIIGDLNAAPNLCPNNYSSFIKRGWKDAWLYARNVKKKKTKQLIGKALPRLQKKKPRTVSPHSCHSLGQLFPGVGGTTRDLAKREPKKVEGEEGEEREENHPSRNDPEGVKSKREANPTSGITKKDNTYSNHSANAQTSVYLERPPVENKMDAKNDELGSSSSLRVFPSSNCSVNNDSVVYPNSGRTLSTFCKNVESYDSMCHRERHTRGREKWDVGDDSVECHPSVCSSGANLRSHAGEVGKMNSTINNGALNKHVQFGNGLQRRYPGCAFHAMIARSRRRTATGAPSKRLLIPSTKVAKTVTKIIWRRKGKFPPSSYKIVKRHHRKGRTKGCHQREHLPHVMRIPSSGKNDALERVDQMDPSQRSDTPHCSIVPNSSIASGKDTPSDVIPERKGEAHMSTDEVNYGQVSSLSSLGNGVVNNQEGDHNLVEGIPHVDKAQDDLFNPSAGQQNGPNCCAYERDNWKKKERQRNMQSCSTCDVFKKEDKIGSSMVTPKCTLRSKSDGERLKIHREEDEGEYHAAPNVHHHYNSDQNLFSSDISSESNHSYTDLYDDEEEANWFSDRSSNASRNDLHERTEVGVPIEVQPRGVLNRMAKEAFTNGDTTEKEPETIKELHSSGGNQLTDRHCTKGEDKIITPCVPPPEMGEEHRRVVSSPLYHSKDTAQVSMSNGKADDALTYSQLYSEKDSKLSGTTSFYTNQLNGQKEKVHNVDENCEDKLKTQKFCGPFLEEEFARRGEPHGEDSLLSEVGTRRNCNDCNVADASRKNGANENSCHDKVESLPYAGTHPAEENANVNTNEKKKKISKLAKKIKQMKKKLFYNILRNYETHHDGGVERKMPLKGKQGELQKAKQERGEGNPLNPDDVKRKAEKNHHLIASLKERELTEKEIICKGEPPPAEDHSPRSDVSESLKNEGTNEKGENKSGKFLHFTKKWYHSKTQEALKKDVFYFIKKLKFKTTNKLKQKFRTCAKNVKGSLSEEKSLVLMEKEQKGKPPLVHNKCPFVQNNSDPPRSLSSIKLAEDFIKMCECAPLAKREKNQGSKNYNRGKAPTREAPENYPQNKKDFTFKGRQREEKERHPLGENITEGRISLDNHTCVGPNPNSSKNKKCTHECHRVDDEKPNQGQLHNKMNLNIKNKNVCNLRNEDNISSDEFTWDPLNPLNVIGPHSRCNGLRCDYIFFPPISYNKGKGARGGKNATAEKGKVRQKGKPNAAEKTDEACKMGAVKSQPSVHITEMHDDEQFVMGRGKTPMRSDVSFNPLGANRESQTCSNPVWNTQSDAFTATCKGQDRQDDHQAKGKRYEETLNLKKYNDLKILKHYYIKSAKILFNEPSVMVHTYRNYKNFNCCYSFCMKIKNVHFVTMSDHYAIKIDLRLKKNHKFVPSS</sequence>
<feature type="compositionally biased region" description="Polar residues" evidence="1">
    <location>
        <begin position="645"/>
        <end position="656"/>
    </location>
</feature>
<feature type="region of interest" description="Disordered" evidence="1">
    <location>
        <begin position="1857"/>
        <end position="1896"/>
    </location>
</feature>
<protein>
    <submittedName>
        <fullName evidence="3">Endonuclease/exonuclease/phosphatase domain containing protein</fullName>
    </submittedName>
</protein>
<feature type="region of interest" description="Disordered" evidence="1">
    <location>
        <begin position="1808"/>
        <end position="1832"/>
    </location>
</feature>
<feature type="compositionally biased region" description="Basic residues" evidence="1">
    <location>
        <begin position="423"/>
        <end position="434"/>
    </location>
</feature>
<gene>
    <name evidence="3" type="ORF">PVT01_070009400</name>
</gene>
<feature type="compositionally biased region" description="Basic and acidic residues" evidence="1">
    <location>
        <begin position="394"/>
        <end position="412"/>
    </location>
</feature>
<feature type="compositionally biased region" description="Polar residues" evidence="1">
    <location>
        <begin position="499"/>
        <end position="510"/>
    </location>
</feature>
<dbReference type="InterPro" id="IPR005135">
    <property type="entry name" value="Endo/exonuclease/phosphatase"/>
</dbReference>
<accession>A0A1G4GUU4</accession>
<feature type="compositionally biased region" description="Basic and acidic residues" evidence="1">
    <location>
        <begin position="1857"/>
        <end position="1882"/>
    </location>
</feature>
<feature type="compositionally biased region" description="Basic and acidic residues" evidence="1">
    <location>
        <begin position="1630"/>
        <end position="1642"/>
    </location>
</feature>
<feature type="region of interest" description="Disordered" evidence="1">
    <location>
        <begin position="1554"/>
        <end position="1573"/>
    </location>
</feature>
<evidence type="ECO:0000313" key="3">
    <source>
        <dbReference type="EMBL" id="SCO66380.1"/>
    </source>
</evidence>
<feature type="region of interest" description="Disordered" evidence="1">
    <location>
        <begin position="1918"/>
        <end position="1949"/>
    </location>
</feature>
<dbReference type="eggNOG" id="ENOG502RY4M">
    <property type="taxonomic scope" value="Eukaryota"/>
</dbReference>
<feature type="region of interest" description="Disordered" evidence="1">
    <location>
        <begin position="2063"/>
        <end position="2103"/>
    </location>
</feature>
<dbReference type="VEuPathDB" id="PlasmoDB:PVW1_070010900"/>
<feature type="compositionally biased region" description="Basic residues" evidence="1">
    <location>
        <begin position="1349"/>
        <end position="1359"/>
    </location>
</feature>
<name>A0A1G4GUU4_PLAVI</name>
<feature type="compositionally biased region" description="Basic and acidic residues" evidence="1">
    <location>
        <begin position="1123"/>
        <end position="1141"/>
    </location>
</feature>
<feature type="region of interest" description="Disordered" evidence="1">
    <location>
        <begin position="1624"/>
        <end position="1655"/>
    </location>
</feature>
<keyword evidence="3" id="KW-0540">Nuclease</keyword>
<dbReference type="Gene3D" id="3.60.10.10">
    <property type="entry name" value="Endonuclease/exonuclease/phosphatase"/>
    <property type="match status" value="1"/>
</dbReference>
<feature type="compositionally biased region" description="Low complexity" evidence="1">
    <location>
        <begin position="548"/>
        <end position="557"/>
    </location>
</feature>
<feature type="compositionally biased region" description="Basic and acidic residues" evidence="1">
    <location>
        <begin position="582"/>
        <end position="596"/>
    </location>
</feature>
<dbReference type="VEuPathDB" id="PlasmoDB:PVPAM_070011300"/>
<dbReference type="Proteomes" id="UP000196402">
    <property type="component" value="Chromosome 7"/>
</dbReference>
<reference evidence="3 4" key="1">
    <citation type="submission" date="2016-07" db="EMBL/GenBank/DDBJ databases">
        <authorList>
            <consortium name="Pathogen Informatics"/>
        </authorList>
    </citation>
    <scope>NUCLEOTIDE SEQUENCE [LARGE SCALE GENOMIC DNA]</scope>
</reference>
<feature type="compositionally biased region" description="Basic and acidic residues" evidence="1">
    <location>
        <begin position="1105"/>
        <end position="1116"/>
    </location>
</feature>
<evidence type="ECO:0000313" key="4">
    <source>
        <dbReference type="Proteomes" id="UP000196402"/>
    </source>
</evidence>
<feature type="region of interest" description="Disordered" evidence="1">
    <location>
        <begin position="2215"/>
        <end position="2251"/>
    </location>
</feature>
<dbReference type="VEuPathDB" id="PlasmoDB:PVP01_0704400"/>
<dbReference type="VEuPathDB" id="PlasmoDB:PVX_098740"/>
<feature type="compositionally biased region" description="Basic and acidic residues" evidence="1">
    <location>
        <begin position="756"/>
        <end position="769"/>
    </location>
</feature>
<feature type="compositionally biased region" description="Acidic residues" evidence="1">
    <location>
        <begin position="558"/>
        <end position="581"/>
    </location>
</feature>
<keyword evidence="3" id="KW-0255">Endonuclease</keyword>
<feature type="region of interest" description="Disordered" evidence="1">
    <location>
        <begin position="173"/>
        <end position="198"/>
    </location>
</feature>
<feature type="domain" description="Endonuclease/exonuclease/phosphatase" evidence="2">
    <location>
        <begin position="818"/>
        <end position="1036"/>
    </location>
</feature>
<dbReference type="GO" id="GO:0004527">
    <property type="term" value="F:exonuclease activity"/>
    <property type="evidence" value="ECO:0007669"/>
    <property type="project" value="UniProtKB-KW"/>
</dbReference>
<feature type="compositionally biased region" description="Polar residues" evidence="1">
    <location>
        <begin position="1142"/>
        <end position="1165"/>
    </location>
</feature>
<keyword evidence="3" id="KW-0269">Exonuclease</keyword>
<feature type="compositionally biased region" description="Basic and acidic residues" evidence="1">
    <location>
        <begin position="872"/>
        <end position="895"/>
    </location>
</feature>
<evidence type="ECO:0000256" key="1">
    <source>
        <dbReference type="SAM" id="MobiDB-lite"/>
    </source>
</evidence>
<keyword evidence="3" id="KW-0378">Hydrolase</keyword>
<feature type="region of interest" description="Disordered" evidence="1">
    <location>
        <begin position="1070"/>
        <end position="1170"/>
    </location>
</feature>